<proteinExistence type="predicted"/>
<dbReference type="AlphaFoldDB" id="A0AAV5JGA3"/>
<evidence type="ECO:0000313" key="2">
    <source>
        <dbReference type="Proteomes" id="UP001054252"/>
    </source>
</evidence>
<accession>A0AAV5JGA3</accession>
<evidence type="ECO:0000313" key="1">
    <source>
        <dbReference type="EMBL" id="GKV09915.1"/>
    </source>
</evidence>
<keyword evidence="2" id="KW-1185">Reference proteome</keyword>
<comment type="caution">
    <text evidence="1">The sequence shown here is derived from an EMBL/GenBank/DDBJ whole genome shotgun (WGS) entry which is preliminary data.</text>
</comment>
<protein>
    <submittedName>
        <fullName evidence="1">Uncharacterized protein</fullName>
    </submittedName>
</protein>
<dbReference type="EMBL" id="BPVZ01000031">
    <property type="protein sequence ID" value="GKV09915.1"/>
    <property type="molecule type" value="Genomic_DNA"/>
</dbReference>
<dbReference type="Proteomes" id="UP001054252">
    <property type="component" value="Unassembled WGS sequence"/>
</dbReference>
<organism evidence="1 2">
    <name type="scientific">Rubroshorea leprosula</name>
    <dbReference type="NCBI Taxonomy" id="152421"/>
    <lineage>
        <taxon>Eukaryota</taxon>
        <taxon>Viridiplantae</taxon>
        <taxon>Streptophyta</taxon>
        <taxon>Embryophyta</taxon>
        <taxon>Tracheophyta</taxon>
        <taxon>Spermatophyta</taxon>
        <taxon>Magnoliopsida</taxon>
        <taxon>eudicotyledons</taxon>
        <taxon>Gunneridae</taxon>
        <taxon>Pentapetalae</taxon>
        <taxon>rosids</taxon>
        <taxon>malvids</taxon>
        <taxon>Malvales</taxon>
        <taxon>Dipterocarpaceae</taxon>
        <taxon>Rubroshorea</taxon>
    </lineage>
</organism>
<name>A0AAV5JGA3_9ROSI</name>
<reference evidence="1 2" key="1">
    <citation type="journal article" date="2021" name="Commun. Biol.">
        <title>The genome of Shorea leprosula (Dipterocarpaceae) highlights the ecological relevance of drought in aseasonal tropical rainforests.</title>
        <authorList>
            <person name="Ng K.K.S."/>
            <person name="Kobayashi M.J."/>
            <person name="Fawcett J.A."/>
            <person name="Hatakeyama M."/>
            <person name="Paape T."/>
            <person name="Ng C.H."/>
            <person name="Ang C.C."/>
            <person name="Tnah L.H."/>
            <person name="Lee C.T."/>
            <person name="Nishiyama T."/>
            <person name="Sese J."/>
            <person name="O'Brien M.J."/>
            <person name="Copetti D."/>
            <person name="Mohd Noor M.I."/>
            <person name="Ong R.C."/>
            <person name="Putra M."/>
            <person name="Sireger I.Z."/>
            <person name="Indrioko S."/>
            <person name="Kosugi Y."/>
            <person name="Izuno A."/>
            <person name="Isagi Y."/>
            <person name="Lee S.L."/>
            <person name="Shimizu K.K."/>
        </authorList>
    </citation>
    <scope>NUCLEOTIDE SEQUENCE [LARGE SCALE GENOMIC DNA]</scope>
    <source>
        <strain evidence="1">214</strain>
    </source>
</reference>
<sequence length="34" mass="3848">MFGTFGLLGTNFQFTLLFLFWEGTRGDFTSGLLL</sequence>
<gene>
    <name evidence="1" type="ORF">SLEP1_g21347</name>
</gene>